<feature type="region of interest" description="Disordered" evidence="1">
    <location>
        <begin position="92"/>
        <end position="117"/>
    </location>
</feature>
<dbReference type="AlphaFoldDB" id="Q095D0"/>
<feature type="compositionally biased region" description="Basic and acidic residues" evidence="1">
    <location>
        <begin position="392"/>
        <end position="405"/>
    </location>
</feature>
<feature type="compositionally biased region" description="Basic and acidic residues" evidence="1">
    <location>
        <begin position="250"/>
        <end position="271"/>
    </location>
</feature>
<feature type="region of interest" description="Disordered" evidence="1">
    <location>
        <begin position="200"/>
        <end position="271"/>
    </location>
</feature>
<accession>Q095D0</accession>
<feature type="compositionally biased region" description="Basic and acidic residues" evidence="1">
    <location>
        <begin position="98"/>
        <end position="107"/>
    </location>
</feature>
<dbReference type="EMBL" id="AAMD01000035">
    <property type="protein sequence ID" value="EAU67349.1"/>
    <property type="molecule type" value="Genomic_DNA"/>
</dbReference>
<dbReference type="Proteomes" id="UP000032702">
    <property type="component" value="Unassembled WGS sequence"/>
</dbReference>
<gene>
    <name evidence="2" type="ORF">STIAU_7052</name>
</gene>
<evidence type="ECO:0000313" key="2">
    <source>
        <dbReference type="EMBL" id="EAU67349.1"/>
    </source>
</evidence>
<feature type="compositionally biased region" description="Gly residues" evidence="1">
    <location>
        <begin position="240"/>
        <end position="249"/>
    </location>
</feature>
<feature type="region of interest" description="Disordered" evidence="1">
    <location>
        <begin position="389"/>
        <end position="444"/>
    </location>
</feature>
<reference evidence="2 3" key="1">
    <citation type="submission" date="2006-04" db="EMBL/GenBank/DDBJ databases">
        <authorList>
            <person name="Nierman W.C."/>
        </authorList>
    </citation>
    <scope>NUCLEOTIDE SEQUENCE [LARGE SCALE GENOMIC DNA]</scope>
    <source>
        <strain evidence="2 3">DW4/3-1</strain>
    </source>
</reference>
<protein>
    <submittedName>
        <fullName evidence="2">Prephenate dehydrogenase</fullName>
    </submittedName>
</protein>
<organism evidence="2 3">
    <name type="scientific">Stigmatella aurantiaca (strain DW4/3-1)</name>
    <dbReference type="NCBI Taxonomy" id="378806"/>
    <lineage>
        <taxon>Bacteria</taxon>
        <taxon>Pseudomonadati</taxon>
        <taxon>Myxococcota</taxon>
        <taxon>Myxococcia</taxon>
        <taxon>Myxococcales</taxon>
        <taxon>Cystobacterineae</taxon>
        <taxon>Archangiaceae</taxon>
        <taxon>Stigmatella</taxon>
    </lineage>
</organism>
<evidence type="ECO:0000256" key="1">
    <source>
        <dbReference type="SAM" id="MobiDB-lite"/>
    </source>
</evidence>
<proteinExistence type="predicted"/>
<comment type="caution">
    <text evidence="2">The sequence shown here is derived from an EMBL/GenBank/DDBJ whole genome shotgun (WGS) entry which is preliminary data.</text>
</comment>
<feature type="region of interest" description="Disordered" evidence="1">
    <location>
        <begin position="283"/>
        <end position="314"/>
    </location>
</feature>
<name>Q095D0_STIAD</name>
<feature type="region of interest" description="Disordered" evidence="1">
    <location>
        <begin position="47"/>
        <end position="68"/>
    </location>
</feature>
<evidence type="ECO:0000313" key="3">
    <source>
        <dbReference type="Proteomes" id="UP000032702"/>
    </source>
</evidence>
<sequence>MSSAMIPLLRFVESLEAQRLYHQVVEDGAEVADTGLLAPMGHPVGDERHHQGTAQVHPEAGPGEAQVPHGAWRGVANEVARAGVLQRGGVEAHGPRAAGHERIRGERAVPQGPGREGGIARAPLQHRLPEAGHVHRGAKEPRVPAHTVHHPGIVVVHLAGRAGPARHVCPQALLTGSGLPGTGGAGGSGLAVRGQLREAVEARPEPQRLSDMTEKENLQRSSGRAGEDLPQEDEPHVAVGGPGTAGGGERGARGGLDERLARPGPDRRGAGRIEQLWGRGERLGEEGHKGRKPRAVVQQVGHGGSGLPDGRAGKETLHPRLRAQLAVRPEAQEERGRAEHLGERGQVKPRVARGCAGHASKHLDAAVEHDGLSGREDLELHGLFEDGLEATDDTHSRTAPSRKESWALSASKRTVTPRGTGKFSAPWPMGKPAAQGSPSSWASERSTSALVYSAPFSSHAVKSPRTMPRTCWKSPASRSWVHMRSNR</sequence>
<feature type="region of interest" description="Disordered" evidence="1">
    <location>
        <begin position="458"/>
        <end position="487"/>
    </location>
</feature>
<feature type="compositionally biased region" description="Basic and acidic residues" evidence="1">
    <location>
        <begin position="200"/>
        <end position="218"/>
    </location>
</feature>